<protein>
    <submittedName>
        <fullName evidence="1">Ubiquinone biosynthesis O-methyltransferase, mitochondrial</fullName>
    </submittedName>
</protein>
<keyword evidence="2" id="KW-1185">Reference proteome</keyword>
<reference evidence="1" key="2">
    <citation type="submission" date="2021-08" db="EMBL/GenBank/DDBJ databases">
        <authorList>
            <person name="Tani A."/>
            <person name="Ola A."/>
            <person name="Ogura Y."/>
            <person name="Katsura K."/>
            <person name="Hayashi T."/>
        </authorList>
    </citation>
    <scope>NUCLEOTIDE SEQUENCE</scope>
    <source>
        <strain evidence="1">NBRC 103626</strain>
    </source>
</reference>
<evidence type="ECO:0000313" key="2">
    <source>
        <dbReference type="Proteomes" id="UP001055108"/>
    </source>
</evidence>
<dbReference type="SUPFAM" id="SSF53335">
    <property type="entry name" value="S-adenosyl-L-methionine-dependent methyltransferases"/>
    <property type="match status" value="1"/>
</dbReference>
<comment type="caution">
    <text evidence="1">The sequence shown here is derived from an EMBL/GenBank/DDBJ whole genome shotgun (WGS) entry which is preliminary data.</text>
</comment>
<sequence>MESGLLTADGYVGTELDLFAAARSWKAYWSGAIAPFLRGRVLDVGAGLGATAEVLACRPGVTHWTCLEPDRRFAAAIGAKVADGTLPAHVRACHGTLASCGAAEAYDAILYIDVLEHIREDREELARATAALAPGGALVVLAPAHPRLYSPFDAAIGHERRYTRASLRAVAPEGLRLVRLRYLDSVGLAASLANAALLRQAMPTSGQIAVWDRLMVPLSRRLDPLLGYRAGKSVLGVWSR</sequence>
<dbReference type="EMBL" id="BPQM01000088">
    <property type="protein sequence ID" value="GJD80233.1"/>
    <property type="molecule type" value="Genomic_DNA"/>
</dbReference>
<dbReference type="Pfam" id="PF13489">
    <property type="entry name" value="Methyltransf_23"/>
    <property type="match status" value="1"/>
</dbReference>
<dbReference type="Proteomes" id="UP001055108">
    <property type="component" value="Unassembled WGS sequence"/>
</dbReference>
<accession>A0AA37HSN5</accession>
<dbReference type="RefSeq" id="WP_238304091.1">
    <property type="nucleotide sequence ID" value="NZ_BPQM01000088.1"/>
</dbReference>
<gene>
    <name evidence="1" type="primary">COQ3_3</name>
    <name evidence="1" type="ORF">NBEOAGPD_3474</name>
</gene>
<keyword evidence="1" id="KW-0830">Ubiquinone</keyword>
<organism evidence="1 2">
    <name type="scientific">Methylobacterium gregans</name>
    <dbReference type="NCBI Taxonomy" id="374424"/>
    <lineage>
        <taxon>Bacteria</taxon>
        <taxon>Pseudomonadati</taxon>
        <taxon>Pseudomonadota</taxon>
        <taxon>Alphaproteobacteria</taxon>
        <taxon>Hyphomicrobiales</taxon>
        <taxon>Methylobacteriaceae</taxon>
        <taxon>Methylobacterium</taxon>
    </lineage>
</organism>
<dbReference type="CDD" id="cd02440">
    <property type="entry name" value="AdoMet_MTases"/>
    <property type="match status" value="1"/>
</dbReference>
<dbReference type="InterPro" id="IPR029063">
    <property type="entry name" value="SAM-dependent_MTases_sf"/>
</dbReference>
<reference evidence="1" key="1">
    <citation type="journal article" date="2016" name="Front. Microbiol.">
        <title>Genome Sequence of the Piezophilic, Mesophilic Sulfate-Reducing Bacterium Desulfovibrio indicus J2T.</title>
        <authorList>
            <person name="Cao J."/>
            <person name="Maignien L."/>
            <person name="Shao Z."/>
            <person name="Alain K."/>
            <person name="Jebbar M."/>
        </authorList>
    </citation>
    <scope>NUCLEOTIDE SEQUENCE</scope>
    <source>
        <strain evidence="1">NBRC 103626</strain>
    </source>
</reference>
<proteinExistence type="predicted"/>
<dbReference type="AlphaFoldDB" id="A0AA37HSN5"/>
<evidence type="ECO:0000313" key="1">
    <source>
        <dbReference type="EMBL" id="GJD80233.1"/>
    </source>
</evidence>
<name>A0AA37HSN5_9HYPH</name>
<dbReference type="Gene3D" id="3.40.50.150">
    <property type="entry name" value="Vaccinia Virus protein VP39"/>
    <property type="match status" value="1"/>
</dbReference>